<feature type="region of interest" description="Disordered" evidence="1">
    <location>
        <begin position="1"/>
        <end position="93"/>
    </location>
</feature>
<dbReference type="Proteomes" id="UP000593567">
    <property type="component" value="Unassembled WGS sequence"/>
</dbReference>
<organism evidence="2 3">
    <name type="scientific">Bugula neritina</name>
    <name type="common">Brown bryozoan</name>
    <name type="synonym">Sertularia neritina</name>
    <dbReference type="NCBI Taxonomy" id="10212"/>
    <lineage>
        <taxon>Eukaryota</taxon>
        <taxon>Metazoa</taxon>
        <taxon>Spiralia</taxon>
        <taxon>Lophotrochozoa</taxon>
        <taxon>Bryozoa</taxon>
        <taxon>Gymnolaemata</taxon>
        <taxon>Cheilostomatida</taxon>
        <taxon>Flustrina</taxon>
        <taxon>Buguloidea</taxon>
        <taxon>Bugulidae</taxon>
        <taxon>Bugula</taxon>
    </lineage>
</organism>
<proteinExistence type="predicted"/>
<accession>A0A7J7JGP0</accession>
<dbReference type="EMBL" id="VXIV02002487">
    <property type="protein sequence ID" value="KAF6025187.1"/>
    <property type="molecule type" value="Genomic_DNA"/>
</dbReference>
<reference evidence="2" key="1">
    <citation type="submission" date="2020-06" db="EMBL/GenBank/DDBJ databases">
        <title>Draft genome of Bugula neritina, a colonial animal packing powerful symbionts and potential medicines.</title>
        <authorList>
            <person name="Rayko M."/>
        </authorList>
    </citation>
    <scope>NUCLEOTIDE SEQUENCE [LARGE SCALE GENOMIC DNA]</scope>
    <source>
        <strain evidence="2">Kwan_BN1</strain>
    </source>
</reference>
<protein>
    <submittedName>
        <fullName evidence="2">Uncharacterized protein</fullName>
    </submittedName>
</protein>
<gene>
    <name evidence="2" type="ORF">EB796_016498</name>
</gene>
<name>A0A7J7JGP0_BUGNE</name>
<sequence length="184" mass="20691">MFDEDEVFLSNNSHNDTIQPPKFITRRPLTKEKGFKKLIRRHSSKLPRELEPPPSPPSNPAALKNKQGKRLSADDSTHNGYITMDKRSGGSGNKVTFAATLEQDRRLDYLGNGLKKSGKSSKKSKHVSNKAPLPSVLKNPSPSAHSMSPPYHSDNLDYPQNDLNYFTHDVTQSGKLCRTWYQVM</sequence>
<feature type="region of interest" description="Disordered" evidence="1">
    <location>
        <begin position="111"/>
        <end position="156"/>
    </location>
</feature>
<evidence type="ECO:0000256" key="1">
    <source>
        <dbReference type="SAM" id="MobiDB-lite"/>
    </source>
</evidence>
<feature type="compositionally biased region" description="Basic residues" evidence="1">
    <location>
        <begin position="116"/>
        <end position="128"/>
    </location>
</feature>
<feature type="compositionally biased region" description="Polar residues" evidence="1">
    <location>
        <begin position="9"/>
        <end position="18"/>
    </location>
</feature>
<evidence type="ECO:0000313" key="3">
    <source>
        <dbReference type="Proteomes" id="UP000593567"/>
    </source>
</evidence>
<comment type="caution">
    <text evidence="2">The sequence shown here is derived from an EMBL/GenBank/DDBJ whole genome shotgun (WGS) entry which is preliminary data.</text>
</comment>
<feature type="compositionally biased region" description="Basic residues" evidence="1">
    <location>
        <begin position="36"/>
        <end position="45"/>
    </location>
</feature>
<dbReference type="AlphaFoldDB" id="A0A7J7JGP0"/>
<evidence type="ECO:0000313" key="2">
    <source>
        <dbReference type="EMBL" id="KAF6025187.1"/>
    </source>
</evidence>
<keyword evidence="3" id="KW-1185">Reference proteome</keyword>